<dbReference type="FunFam" id="1.10.472.100:FF:000003">
    <property type="entry name" value="Presenilin"/>
    <property type="match status" value="1"/>
</dbReference>
<dbReference type="InterPro" id="IPR001108">
    <property type="entry name" value="Peptidase_A22A"/>
</dbReference>
<reference evidence="15" key="1">
    <citation type="submission" date="2013-12" db="EMBL/GenBank/DDBJ databases">
        <title>The Genome Sequence of Aphanomyces invadans NJM9701.</title>
        <authorList>
            <consortium name="The Broad Institute Genomics Platform"/>
            <person name="Russ C."/>
            <person name="Tyler B."/>
            <person name="van West P."/>
            <person name="Dieguez-Uribeondo J."/>
            <person name="Young S.K."/>
            <person name="Zeng Q."/>
            <person name="Gargeya S."/>
            <person name="Fitzgerald M."/>
            <person name="Abouelleil A."/>
            <person name="Alvarado L."/>
            <person name="Chapman S.B."/>
            <person name="Gainer-Dewar J."/>
            <person name="Goldberg J."/>
            <person name="Griggs A."/>
            <person name="Gujja S."/>
            <person name="Hansen M."/>
            <person name="Howarth C."/>
            <person name="Imamovic A."/>
            <person name="Ireland A."/>
            <person name="Larimer J."/>
            <person name="McCowan C."/>
            <person name="Murphy C."/>
            <person name="Pearson M."/>
            <person name="Poon T.W."/>
            <person name="Priest M."/>
            <person name="Roberts A."/>
            <person name="Saif S."/>
            <person name="Shea T."/>
            <person name="Sykes S."/>
            <person name="Wortman J."/>
            <person name="Nusbaum C."/>
            <person name="Birren B."/>
        </authorList>
    </citation>
    <scope>NUCLEOTIDE SEQUENCE [LARGE SCALE GENOMIC DNA]</scope>
    <source>
        <strain evidence="15">NJM9701</strain>
    </source>
</reference>
<evidence type="ECO:0000256" key="14">
    <source>
        <dbReference type="SAM" id="Phobius"/>
    </source>
</evidence>
<dbReference type="InterPro" id="IPR042524">
    <property type="entry name" value="Presenilin_C"/>
</dbReference>
<proteinExistence type="inferred from homology"/>
<protein>
    <recommendedName>
        <fullName evidence="16">Presenilin</fullName>
    </recommendedName>
</protein>
<keyword evidence="5" id="KW-0378">Hydrolase</keyword>
<feature type="transmembrane region" description="Helical" evidence="14">
    <location>
        <begin position="473"/>
        <end position="498"/>
    </location>
</feature>
<evidence type="ECO:0000256" key="13">
    <source>
        <dbReference type="SAM" id="MobiDB-lite"/>
    </source>
</evidence>
<feature type="compositionally biased region" description="Low complexity" evidence="13">
    <location>
        <begin position="313"/>
        <end position="338"/>
    </location>
</feature>
<dbReference type="GO" id="GO:0006509">
    <property type="term" value="P:membrane protein ectodomain proteolysis"/>
    <property type="evidence" value="ECO:0007669"/>
    <property type="project" value="TreeGrafter"/>
</dbReference>
<evidence type="ECO:0000256" key="4">
    <source>
        <dbReference type="ARBA" id="ARBA00022692"/>
    </source>
</evidence>
<dbReference type="Pfam" id="PF01080">
    <property type="entry name" value="Presenilin"/>
    <property type="match status" value="2"/>
</dbReference>
<dbReference type="Gene3D" id="1.10.472.100">
    <property type="entry name" value="Presenilin"/>
    <property type="match status" value="1"/>
</dbReference>
<dbReference type="eggNOG" id="KOG2736">
    <property type="taxonomic scope" value="Eukaryota"/>
</dbReference>
<evidence type="ECO:0000256" key="12">
    <source>
        <dbReference type="ARBA" id="ARBA00066080"/>
    </source>
</evidence>
<dbReference type="STRING" id="157072.A0A024UJZ9"/>
<feature type="transmembrane region" description="Helical" evidence="14">
    <location>
        <begin position="234"/>
        <end position="251"/>
    </location>
</feature>
<accession>A0A024UJZ9</accession>
<comment type="function">
    <text evidence="11">Probable catalytic subunit of the gamma-secretase complex, an endoprotease complex that catalyzes the intramembrane cleavage of integral membrane proteins such as Notch receptors. Requires the other members of the gamma-secretase complex to have a protease activity.</text>
</comment>
<evidence type="ECO:0000256" key="5">
    <source>
        <dbReference type="ARBA" id="ARBA00022801"/>
    </source>
</evidence>
<dbReference type="GO" id="GO:0016485">
    <property type="term" value="P:protein processing"/>
    <property type="evidence" value="ECO:0007669"/>
    <property type="project" value="InterPro"/>
</dbReference>
<dbReference type="RefSeq" id="XP_008864272.1">
    <property type="nucleotide sequence ID" value="XM_008866050.1"/>
</dbReference>
<dbReference type="SMART" id="SM00730">
    <property type="entry name" value="PSN"/>
    <property type="match status" value="1"/>
</dbReference>
<feature type="transmembrane region" description="Helical" evidence="14">
    <location>
        <begin position="92"/>
        <end position="111"/>
    </location>
</feature>
<evidence type="ECO:0000256" key="6">
    <source>
        <dbReference type="ARBA" id="ARBA00022824"/>
    </source>
</evidence>
<comment type="subunit">
    <text evidence="12">Homodimer. Component of the gamma-secretase complex, a complex composed of a presenilin homodimer, nicastrin, aph1 and pen2.</text>
</comment>
<dbReference type="VEuPathDB" id="FungiDB:H310_02517"/>
<dbReference type="GO" id="GO:0044351">
    <property type="term" value="P:macropinocytosis"/>
    <property type="evidence" value="ECO:0007669"/>
    <property type="project" value="UniProtKB-ARBA"/>
</dbReference>
<keyword evidence="9" id="KW-0333">Golgi apparatus</keyword>
<dbReference type="GO" id="GO:0000139">
    <property type="term" value="C:Golgi membrane"/>
    <property type="evidence" value="ECO:0007669"/>
    <property type="project" value="UniProtKB-SubCell"/>
</dbReference>
<dbReference type="GO" id="GO:0070765">
    <property type="term" value="C:gamma-secretase complex"/>
    <property type="evidence" value="ECO:0007669"/>
    <property type="project" value="UniProtKB-ARBA"/>
</dbReference>
<evidence type="ECO:0000256" key="7">
    <source>
        <dbReference type="ARBA" id="ARBA00022976"/>
    </source>
</evidence>
<dbReference type="GO" id="GO:0042500">
    <property type="term" value="F:aspartic endopeptidase activity, intramembrane cleaving"/>
    <property type="evidence" value="ECO:0007669"/>
    <property type="project" value="InterPro"/>
</dbReference>
<feature type="region of interest" description="Disordered" evidence="13">
    <location>
        <begin position="22"/>
        <end position="77"/>
    </location>
</feature>
<feature type="transmembrane region" description="Helical" evidence="14">
    <location>
        <begin position="172"/>
        <end position="193"/>
    </location>
</feature>
<keyword evidence="7" id="KW-0914">Notch signaling pathway</keyword>
<sequence length="540" mass="59295">MRGTATDVATVATDKTLQERDGLIRNGSMPISNGVPPSAPKYEQVMTPSEGIVPASSDHPGDAPTSAPHVSADEQQEREETAEDLMHGINSFWAVVWPVCVTMVIASVAVVNCRSRALERSMGSYLVYNEVQGADAGQVVGHSLVNALVVIGFVTGLTFFMALLYKFNCMRILVGYIMFSSSAILGFVGGQLVDTVNDTYLHWPIDWVSFLFIMVNFSFVGVVAIFYQKGVAKWIQNTYLVLVSVILAWQFSMWPEWTTWIFCIMFACYDLCAVLTPCGPLKVLINLIQEKQAPMPGLLYEAEVRDGVGNAAAHNSSATAPAPRRPPTSSSGPSSAARPPREPRQIDPPPTAVPPSLDGVDLTAPFDVHDCATEDEFKALLFAFYARYSPDDTWKVDQVAARFFANQPRMWPSLFHKYMVCSCGTDGVPCSVQIAIDLRNQQQRRDHDDDDDKTIKLGLGDFIFYSVLVGRAAIFDFTTCVICFVCILMGLGGTLFLLSVLHKALPALPISIFLATAFYFWARYTLTAFCTFVTSVPSAL</sequence>
<organism evidence="15">
    <name type="scientific">Aphanomyces invadans</name>
    <dbReference type="NCBI Taxonomy" id="157072"/>
    <lineage>
        <taxon>Eukaryota</taxon>
        <taxon>Sar</taxon>
        <taxon>Stramenopiles</taxon>
        <taxon>Oomycota</taxon>
        <taxon>Saprolegniomycetes</taxon>
        <taxon>Saprolegniales</taxon>
        <taxon>Verrucalvaceae</taxon>
        <taxon>Aphanomyces</taxon>
    </lineage>
</organism>
<gene>
    <name evidence="15" type="ORF">H310_02517</name>
</gene>
<comment type="similarity">
    <text evidence="3">Belongs to the peptidase A22A family.</text>
</comment>
<evidence type="ECO:0000256" key="10">
    <source>
        <dbReference type="ARBA" id="ARBA00023136"/>
    </source>
</evidence>
<dbReference type="PANTHER" id="PTHR10202:SF13">
    <property type="entry name" value="PRESENILIN HOMOLOG"/>
    <property type="match status" value="1"/>
</dbReference>
<evidence type="ECO:0000256" key="2">
    <source>
        <dbReference type="ARBA" id="ARBA00004653"/>
    </source>
</evidence>
<comment type="subcellular location">
    <subcellularLocation>
        <location evidence="1">Endoplasmic reticulum membrane</location>
        <topology evidence="1">Multi-pass membrane protein</topology>
    </subcellularLocation>
    <subcellularLocation>
        <location evidence="2">Golgi apparatus membrane</location>
        <topology evidence="2">Multi-pass membrane protein</topology>
    </subcellularLocation>
</comment>
<dbReference type="PANTHER" id="PTHR10202">
    <property type="entry name" value="PRESENILIN"/>
    <property type="match status" value="1"/>
</dbReference>
<dbReference type="OrthoDB" id="432970at2759"/>
<evidence type="ECO:0000256" key="11">
    <source>
        <dbReference type="ARBA" id="ARBA00053367"/>
    </source>
</evidence>
<dbReference type="GeneID" id="20079567"/>
<feature type="region of interest" description="Disordered" evidence="13">
    <location>
        <begin position="313"/>
        <end position="358"/>
    </location>
</feature>
<dbReference type="GO" id="GO:0005789">
    <property type="term" value="C:endoplasmic reticulum membrane"/>
    <property type="evidence" value="ECO:0007669"/>
    <property type="project" value="UniProtKB-SubCell"/>
</dbReference>
<dbReference type="GO" id="GO:0007219">
    <property type="term" value="P:Notch signaling pathway"/>
    <property type="evidence" value="ECO:0007669"/>
    <property type="project" value="UniProtKB-KW"/>
</dbReference>
<dbReference type="AlphaFoldDB" id="A0A024UJZ9"/>
<evidence type="ECO:0000256" key="1">
    <source>
        <dbReference type="ARBA" id="ARBA00004477"/>
    </source>
</evidence>
<keyword evidence="6" id="KW-0256">Endoplasmic reticulum</keyword>
<evidence type="ECO:0008006" key="16">
    <source>
        <dbReference type="Google" id="ProtNLM"/>
    </source>
</evidence>
<feature type="transmembrane region" description="Helical" evidence="14">
    <location>
        <begin position="257"/>
        <end position="276"/>
    </location>
</feature>
<evidence type="ECO:0000256" key="3">
    <source>
        <dbReference type="ARBA" id="ARBA00008604"/>
    </source>
</evidence>
<evidence type="ECO:0000313" key="15">
    <source>
        <dbReference type="EMBL" id="ETW06197.1"/>
    </source>
</evidence>
<evidence type="ECO:0000256" key="9">
    <source>
        <dbReference type="ARBA" id="ARBA00023034"/>
    </source>
</evidence>
<keyword evidence="4 14" id="KW-0812">Transmembrane</keyword>
<dbReference type="EMBL" id="KI913955">
    <property type="protein sequence ID" value="ETW06197.1"/>
    <property type="molecule type" value="Genomic_DNA"/>
</dbReference>
<keyword evidence="8 14" id="KW-1133">Transmembrane helix</keyword>
<dbReference type="InterPro" id="IPR006639">
    <property type="entry name" value="Preselin/SPP"/>
</dbReference>
<feature type="transmembrane region" description="Helical" evidence="14">
    <location>
        <begin position="504"/>
        <end position="522"/>
    </location>
</feature>
<name>A0A024UJZ9_9STRA</name>
<feature type="transmembrane region" description="Helical" evidence="14">
    <location>
        <begin position="205"/>
        <end position="227"/>
    </location>
</feature>
<evidence type="ECO:0000256" key="8">
    <source>
        <dbReference type="ARBA" id="ARBA00022989"/>
    </source>
</evidence>
<keyword evidence="10 14" id="KW-0472">Membrane</keyword>
<feature type="transmembrane region" description="Helical" evidence="14">
    <location>
        <begin position="144"/>
        <end position="165"/>
    </location>
</feature>